<gene>
    <name evidence="1" type="ORF">MuYL_0110</name>
</gene>
<organism evidence="1 2">
    <name type="scientific">Mucilaginibacter xinganensis</name>
    <dbReference type="NCBI Taxonomy" id="1234841"/>
    <lineage>
        <taxon>Bacteria</taxon>
        <taxon>Pseudomonadati</taxon>
        <taxon>Bacteroidota</taxon>
        <taxon>Sphingobacteriia</taxon>
        <taxon>Sphingobacteriales</taxon>
        <taxon>Sphingobacteriaceae</taxon>
        <taxon>Mucilaginibacter</taxon>
    </lineage>
</organism>
<evidence type="ECO:0000313" key="2">
    <source>
        <dbReference type="Proteomes" id="UP000215002"/>
    </source>
</evidence>
<dbReference type="EMBL" id="CP022743">
    <property type="protein sequence ID" value="ASU32013.1"/>
    <property type="molecule type" value="Genomic_DNA"/>
</dbReference>
<proteinExistence type="predicted"/>
<keyword evidence="2" id="KW-1185">Reference proteome</keyword>
<name>A0A223NQ64_9SPHI</name>
<evidence type="ECO:0000313" key="1">
    <source>
        <dbReference type="EMBL" id="ASU32013.1"/>
    </source>
</evidence>
<reference evidence="1 2" key="1">
    <citation type="submission" date="2017-08" db="EMBL/GenBank/DDBJ databases">
        <title>Complete genome sequence of Mucilaginibacter sp. strain BJC16-A31.</title>
        <authorList>
            <consortium name="Henan University of Science and Technology"/>
            <person name="You X."/>
        </authorList>
    </citation>
    <scope>NUCLEOTIDE SEQUENCE [LARGE SCALE GENOMIC DNA]</scope>
    <source>
        <strain evidence="1 2">BJC16-A31</strain>
    </source>
</reference>
<dbReference type="AlphaFoldDB" id="A0A223NQ64"/>
<protein>
    <submittedName>
        <fullName evidence="1">Uncharacterized protein</fullName>
    </submittedName>
</protein>
<accession>A0A223NQ64</accession>
<sequence length="63" mass="7051">MVRLIPHSDPNLPHASINFCLASGSSIYKGTYFTKLSKYCESLFSLLFVTFAGFRRQCNGIVC</sequence>
<dbReference type="Proteomes" id="UP000215002">
    <property type="component" value="Chromosome"/>
</dbReference>
<dbReference type="KEGG" id="muc:MuYL_0110"/>